<keyword evidence="1" id="KW-1133">Transmembrane helix</keyword>
<dbReference type="Proteomes" id="UP000652567">
    <property type="component" value="Unassembled WGS sequence"/>
</dbReference>
<protein>
    <recommendedName>
        <fullName evidence="4">Phage abortive infection protein</fullName>
    </recommendedName>
</protein>
<evidence type="ECO:0000313" key="3">
    <source>
        <dbReference type="Proteomes" id="UP000652567"/>
    </source>
</evidence>
<sequence length="263" mass="30470">MGSFLVATCIIIAAIIILIWQYLINFGTTPSPNHEDWGAFGDYFGGILNPIIGLCAFLALLFTIKIQSSELQKTTKTLESQALLWEKQNFESTFFSLLDILRKSLIDFNLNEYYTKEAIRNLEKEEIDMEGQRALEEITEKSHSFIKSATSEEDFYKKILECLEDPVKLGIIPQHVGKIFFIIKYIKQANNNIDKDFYLDLLSETLCMSERLLVLYTCLTRLDDPLIKFIQEFNFFKNIEFTNSQNPVIIEAVKKQFNIRSLQ</sequence>
<keyword evidence="1" id="KW-0812">Transmembrane</keyword>
<dbReference type="EMBL" id="PRDL01000001">
    <property type="protein sequence ID" value="MBE8717067.1"/>
    <property type="molecule type" value="Genomic_DNA"/>
</dbReference>
<keyword evidence="3" id="KW-1185">Reference proteome</keyword>
<evidence type="ECO:0000256" key="1">
    <source>
        <dbReference type="SAM" id="Phobius"/>
    </source>
</evidence>
<feature type="transmembrane region" description="Helical" evidence="1">
    <location>
        <begin position="5"/>
        <end position="23"/>
    </location>
</feature>
<organism evidence="2 3">
    <name type="scientific">Cellvibrio polysaccharolyticus</name>
    <dbReference type="NCBI Taxonomy" id="2082724"/>
    <lineage>
        <taxon>Bacteria</taxon>
        <taxon>Pseudomonadati</taxon>
        <taxon>Pseudomonadota</taxon>
        <taxon>Gammaproteobacteria</taxon>
        <taxon>Cellvibrionales</taxon>
        <taxon>Cellvibrionaceae</taxon>
        <taxon>Cellvibrio</taxon>
    </lineage>
</organism>
<gene>
    <name evidence="2" type="ORF">C4F51_07655</name>
</gene>
<evidence type="ECO:0008006" key="4">
    <source>
        <dbReference type="Google" id="ProtNLM"/>
    </source>
</evidence>
<evidence type="ECO:0000313" key="2">
    <source>
        <dbReference type="EMBL" id="MBE8717067.1"/>
    </source>
</evidence>
<reference evidence="2" key="1">
    <citation type="submission" date="2018-07" db="EMBL/GenBank/DDBJ databases">
        <title>Genome assembly of strain Ka43.</title>
        <authorList>
            <person name="Kukolya J."/>
            <person name="Nagy I."/>
            <person name="Horvath B."/>
            <person name="Toth A."/>
        </authorList>
    </citation>
    <scope>NUCLEOTIDE SEQUENCE</scope>
    <source>
        <strain evidence="2">KB43</strain>
    </source>
</reference>
<keyword evidence="1" id="KW-0472">Membrane</keyword>
<name>A0A928V2G6_9GAMM</name>
<dbReference type="Pfam" id="PF16872">
    <property type="entry name" value="putAbiC"/>
    <property type="match status" value="1"/>
</dbReference>
<dbReference type="AlphaFoldDB" id="A0A928V2G6"/>
<comment type="caution">
    <text evidence="2">The sequence shown here is derived from an EMBL/GenBank/DDBJ whole genome shotgun (WGS) entry which is preliminary data.</text>
</comment>
<feature type="transmembrane region" description="Helical" evidence="1">
    <location>
        <begin position="43"/>
        <end position="64"/>
    </location>
</feature>
<dbReference type="InterPro" id="IPR031709">
    <property type="entry name" value="PutAbiC"/>
</dbReference>
<proteinExistence type="predicted"/>
<accession>A0A928V2G6</accession>